<accession>A0A5B7DIV6</accession>
<feature type="region of interest" description="Disordered" evidence="1">
    <location>
        <begin position="1"/>
        <end position="20"/>
    </location>
</feature>
<name>A0A5B7DIV6_PORTR</name>
<protein>
    <submittedName>
        <fullName evidence="2">Uncharacterized protein</fullName>
    </submittedName>
</protein>
<organism evidence="2 3">
    <name type="scientific">Portunus trituberculatus</name>
    <name type="common">Swimming crab</name>
    <name type="synonym">Neptunus trituberculatus</name>
    <dbReference type="NCBI Taxonomy" id="210409"/>
    <lineage>
        <taxon>Eukaryota</taxon>
        <taxon>Metazoa</taxon>
        <taxon>Ecdysozoa</taxon>
        <taxon>Arthropoda</taxon>
        <taxon>Crustacea</taxon>
        <taxon>Multicrustacea</taxon>
        <taxon>Malacostraca</taxon>
        <taxon>Eumalacostraca</taxon>
        <taxon>Eucarida</taxon>
        <taxon>Decapoda</taxon>
        <taxon>Pleocyemata</taxon>
        <taxon>Brachyura</taxon>
        <taxon>Eubrachyura</taxon>
        <taxon>Portunoidea</taxon>
        <taxon>Portunidae</taxon>
        <taxon>Portuninae</taxon>
        <taxon>Portunus</taxon>
    </lineage>
</organism>
<gene>
    <name evidence="2" type="ORF">E2C01_013989</name>
</gene>
<evidence type="ECO:0000256" key="1">
    <source>
        <dbReference type="SAM" id="MobiDB-lite"/>
    </source>
</evidence>
<sequence>MSIKIQFSPRFSNSGPGGKHKECNSGVGVLGPIAWAPHISSWMSKLTDGECSRLLLRRTPVKVFLLKKLNPVTSPSAKCFNF</sequence>
<evidence type="ECO:0000313" key="3">
    <source>
        <dbReference type="Proteomes" id="UP000324222"/>
    </source>
</evidence>
<proteinExistence type="predicted"/>
<keyword evidence="3" id="KW-1185">Reference proteome</keyword>
<evidence type="ECO:0000313" key="2">
    <source>
        <dbReference type="EMBL" id="MPC21016.1"/>
    </source>
</evidence>
<dbReference type="EMBL" id="VSRR010000935">
    <property type="protein sequence ID" value="MPC21016.1"/>
    <property type="molecule type" value="Genomic_DNA"/>
</dbReference>
<dbReference type="AlphaFoldDB" id="A0A5B7DIV6"/>
<dbReference type="Proteomes" id="UP000324222">
    <property type="component" value="Unassembled WGS sequence"/>
</dbReference>
<reference evidence="2 3" key="1">
    <citation type="submission" date="2019-05" db="EMBL/GenBank/DDBJ databases">
        <title>Another draft genome of Portunus trituberculatus and its Hox gene families provides insights of decapod evolution.</title>
        <authorList>
            <person name="Jeong J.-H."/>
            <person name="Song I."/>
            <person name="Kim S."/>
            <person name="Choi T."/>
            <person name="Kim D."/>
            <person name="Ryu S."/>
            <person name="Kim W."/>
        </authorList>
    </citation>
    <scope>NUCLEOTIDE SEQUENCE [LARGE SCALE GENOMIC DNA]</scope>
    <source>
        <tissue evidence="2">Muscle</tissue>
    </source>
</reference>
<comment type="caution">
    <text evidence="2">The sequence shown here is derived from an EMBL/GenBank/DDBJ whole genome shotgun (WGS) entry which is preliminary data.</text>
</comment>